<dbReference type="PANTHER" id="PTHR21328">
    <property type="entry name" value="POLY ADP-RIBOSE POLYMERASE FAMILY, MEMBER PARP"/>
    <property type="match status" value="1"/>
</dbReference>
<evidence type="ECO:0000256" key="5">
    <source>
        <dbReference type="SAM" id="MobiDB-lite"/>
    </source>
</evidence>
<proteinExistence type="predicted"/>
<dbReference type="Gene3D" id="3.90.228.10">
    <property type="match status" value="1"/>
</dbReference>
<evidence type="ECO:0000256" key="1">
    <source>
        <dbReference type="ARBA" id="ARBA00022676"/>
    </source>
</evidence>
<dbReference type="EMBL" id="BAAFSV010000002">
    <property type="protein sequence ID" value="GAB1313257.1"/>
    <property type="molecule type" value="Genomic_DNA"/>
</dbReference>
<dbReference type="InterPro" id="IPR000608">
    <property type="entry name" value="UBC"/>
</dbReference>
<dbReference type="InterPro" id="IPR012317">
    <property type="entry name" value="Poly(ADP-ribose)pol_cat_dom"/>
</dbReference>
<sequence length="1205" mass="132828">MSFRKFKSDVATAAQKVAGGAVPGIVSVANGDSDGEVVIKYHHDSLPAAVRIQALAQHVAEYPDGNIFMLWTADDDEPPQPVVAAVKAAQDYLLGMSVYEMITELASRLEKEFARMNGEDETATDADVDVDEDDDDYDAAYDSDYLSNGEEFGLSVLAERPAQEKPGLSAQQEMLLSRVRRDLRQVKQAGYKVGFLDSFGRTANSGLVSISIRADKLALSDEAMEAWDVKLDEYIVLLLRFERAYDPLERILEQAAAHTAVTFRIGKCNRYKPSITQALGAFAKSHRPIPGPNTESAGTYSGSGADTFEKLFISNSLDGFLNESFLSLLKLRETRRLSWEEANELFLTKIGFLAEEQPDTDVLEGASPDSEPPVPGLTAEQHQVLGPDHLLDRGPASERSFPLIAMQFAMRYFVKCTEYCLRCHRRLEKGFEALRPYVCSDPLCLFQYMAMGFGPSIEHEILTEPYVVDLLVSMCYAAVQPYYVNHTLGSNSAATKLPIRTLPVGLRLQVPNLSDVTFTPIKAKVIGNMRLLFDDEGARHLSASLAPAKWVAFRKPQQALTYHARILEVSQASKSAVVEVMGESSVRWGTGQLIFTAPAAVQAPAQGGKEDCDVFPYDTDFDSLEDTDKGTIMRHILDTLPPILDIEEWLTAHPHHSFRSMNRISPAAASLLQWIVSSNRSCIFQVDRSRIVTRHLFEDGNNHRLASQLAGRGRNREHERIPGMDGWVQFRFAQGSPDKELRFNRALKEVAEKVSLGAHPTIFAWHGSNMANWHSIVRTGLDYQDTRNGRAYGNGVYFSPHFDTSTGYSSGGQCWPNSDLLISTCLSLNEIINAPEQFVSKNPHYVVSQLDWHQCRYLFVKASAGWGRLSLDQPTSVATNNPDQEWYPQAPGAEVRGPSGQPLQIPVSAIPLRTISVEADKGPSSSKRTIQGLEDSDNDDGEDVSILFTDDEFNVSRSPPVKKPASRASSIDGEIAREKGAAGPPTPASIDKSLTDFEPGALDLSSLPRLEPPTSSTGVASKALSREFHNLHSIQAKTALHELGWYMDFGQITNLFQWIVEFHSFGLSLPLAQDMKRAGVTSVVVEMRFPADFPFNPPFVRVIRPRFLPFAMGGGGHVTAGGAMCMELLTSSGWSPANSMESVFLQVRMAMCNLEPMPARLDPSVRKDGPRIDYGIGEAIEAFTRAARAHGWAIPADLQRTANGV</sequence>
<organism evidence="7 8">
    <name type="scientific">Madurella fahalii</name>
    <dbReference type="NCBI Taxonomy" id="1157608"/>
    <lineage>
        <taxon>Eukaryota</taxon>
        <taxon>Fungi</taxon>
        <taxon>Dikarya</taxon>
        <taxon>Ascomycota</taxon>
        <taxon>Pezizomycotina</taxon>
        <taxon>Sordariomycetes</taxon>
        <taxon>Sordariomycetidae</taxon>
        <taxon>Sordariales</taxon>
        <taxon>Sordariales incertae sedis</taxon>
        <taxon>Madurella</taxon>
    </lineage>
</organism>
<dbReference type="PROSITE" id="PS50127">
    <property type="entry name" value="UBC_2"/>
    <property type="match status" value="1"/>
</dbReference>
<dbReference type="Pfam" id="PF00179">
    <property type="entry name" value="UQ_con"/>
    <property type="match status" value="1"/>
</dbReference>
<gene>
    <name evidence="7" type="ORF">MFIFM68171_03467</name>
</gene>
<evidence type="ECO:0000313" key="7">
    <source>
        <dbReference type="EMBL" id="GAB1313257.1"/>
    </source>
</evidence>
<evidence type="ECO:0000259" key="6">
    <source>
        <dbReference type="PROSITE" id="PS50127"/>
    </source>
</evidence>
<dbReference type="SUPFAM" id="SSF56399">
    <property type="entry name" value="ADP-ribosylation"/>
    <property type="match status" value="1"/>
</dbReference>
<keyword evidence="2" id="KW-0808">Transferase</keyword>
<keyword evidence="4" id="KW-0520">NAD</keyword>
<name>A0ABQ0G666_9PEZI</name>
<dbReference type="InterPro" id="IPR016135">
    <property type="entry name" value="UBQ-conjugating_enzyme/RWD"/>
</dbReference>
<dbReference type="SUPFAM" id="SSF54495">
    <property type="entry name" value="UBC-like"/>
    <property type="match status" value="1"/>
</dbReference>
<evidence type="ECO:0000313" key="8">
    <source>
        <dbReference type="Proteomes" id="UP001628179"/>
    </source>
</evidence>
<feature type="domain" description="UBC core" evidence="6">
    <location>
        <begin position="1019"/>
        <end position="1189"/>
    </location>
</feature>
<comment type="caution">
    <text evidence="7">The sequence shown here is derived from an EMBL/GenBank/DDBJ whole genome shotgun (WGS) entry which is preliminary data.</text>
</comment>
<feature type="region of interest" description="Disordered" evidence="5">
    <location>
        <begin position="916"/>
        <end position="995"/>
    </location>
</feature>
<dbReference type="SMART" id="SM00212">
    <property type="entry name" value="UBCc"/>
    <property type="match status" value="1"/>
</dbReference>
<reference evidence="7 8" key="1">
    <citation type="submission" date="2024-09" db="EMBL/GenBank/DDBJ databases">
        <title>Itraconazole resistance in Madurella fahalii resulting from another homologue of gene encoding cytochrome P450 14-alpha sterol demethylase (CYP51).</title>
        <authorList>
            <person name="Yoshioka I."/>
            <person name="Fahal A.H."/>
            <person name="Kaneko S."/>
            <person name="Yaguchi T."/>
        </authorList>
    </citation>
    <scope>NUCLEOTIDE SEQUENCE [LARGE SCALE GENOMIC DNA]</scope>
    <source>
        <strain evidence="7 8">IFM 68171</strain>
    </source>
</reference>
<evidence type="ECO:0000256" key="3">
    <source>
        <dbReference type="ARBA" id="ARBA00022695"/>
    </source>
</evidence>
<evidence type="ECO:0000256" key="4">
    <source>
        <dbReference type="ARBA" id="ARBA00023027"/>
    </source>
</evidence>
<keyword evidence="3" id="KW-0548">Nucleotidyltransferase</keyword>
<accession>A0ABQ0G666</accession>
<dbReference type="Gene3D" id="3.10.110.10">
    <property type="entry name" value="Ubiquitin Conjugating Enzyme"/>
    <property type="match status" value="1"/>
</dbReference>
<keyword evidence="8" id="KW-1185">Reference proteome</keyword>
<evidence type="ECO:0000256" key="2">
    <source>
        <dbReference type="ARBA" id="ARBA00022679"/>
    </source>
</evidence>
<dbReference type="CDD" id="cd23802">
    <property type="entry name" value="UBCc_UBE2Q"/>
    <property type="match status" value="1"/>
</dbReference>
<feature type="compositionally biased region" description="Acidic residues" evidence="5">
    <location>
        <begin position="934"/>
        <end position="953"/>
    </location>
</feature>
<dbReference type="RefSeq" id="XP_070914989.1">
    <property type="nucleotide sequence ID" value="XM_071058888.1"/>
</dbReference>
<dbReference type="InterPro" id="IPR051838">
    <property type="entry name" value="ARTD_PARP"/>
</dbReference>
<dbReference type="GeneID" id="98174211"/>
<protein>
    <submittedName>
        <fullName evidence="7">UBC core domain-containing protein</fullName>
    </submittedName>
</protein>
<dbReference type="Pfam" id="PF00644">
    <property type="entry name" value="PARP"/>
    <property type="match status" value="1"/>
</dbReference>
<dbReference type="Proteomes" id="UP001628179">
    <property type="component" value="Unassembled WGS sequence"/>
</dbReference>
<keyword evidence="1" id="KW-0328">Glycosyltransferase</keyword>